<reference evidence="1" key="1">
    <citation type="submission" date="2020-08" db="EMBL/GenBank/DDBJ databases">
        <title>Multicomponent nature underlies the extraordinary mechanical properties of spider dragline silk.</title>
        <authorList>
            <person name="Kono N."/>
            <person name="Nakamura H."/>
            <person name="Mori M."/>
            <person name="Yoshida Y."/>
            <person name="Ohtoshi R."/>
            <person name="Malay A.D."/>
            <person name="Moran D.A.P."/>
            <person name="Tomita M."/>
            <person name="Numata K."/>
            <person name="Arakawa K."/>
        </authorList>
    </citation>
    <scope>NUCLEOTIDE SEQUENCE</scope>
</reference>
<gene>
    <name evidence="1" type="ORF">NPIL_120291</name>
</gene>
<name>A0A8X6TK19_NEPPI</name>
<evidence type="ECO:0000313" key="2">
    <source>
        <dbReference type="Proteomes" id="UP000887013"/>
    </source>
</evidence>
<evidence type="ECO:0000313" key="1">
    <source>
        <dbReference type="EMBL" id="GFT23260.1"/>
    </source>
</evidence>
<sequence>MFIFPAVPGSKKKEGISGKVDNLKKTNNTASTKFIFRIFCSVPLLSGFLVDVVFQSPILNCVVPTSHLEVGRDSVWLPANQKPYAAPITLPSLPFNANPWREQFTSKSRTK</sequence>
<accession>A0A8X6TK19</accession>
<dbReference type="AlphaFoldDB" id="A0A8X6TK19"/>
<dbReference type="Proteomes" id="UP000887013">
    <property type="component" value="Unassembled WGS sequence"/>
</dbReference>
<protein>
    <submittedName>
        <fullName evidence="1">Uncharacterized protein</fullName>
    </submittedName>
</protein>
<dbReference type="EMBL" id="BMAW01059855">
    <property type="protein sequence ID" value="GFT23260.1"/>
    <property type="molecule type" value="Genomic_DNA"/>
</dbReference>
<organism evidence="1 2">
    <name type="scientific">Nephila pilipes</name>
    <name type="common">Giant wood spider</name>
    <name type="synonym">Nephila maculata</name>
    <dbReference type="NCBI Taxonomy" id="299642"/>
    <lineage>
        <taxon>Eukaryota</taxon>
        <taxon>Metazoa</taxon>
        <taxon>Ecdysozoa</taxon>
        <taxon>Arthropoda</taxon>
        <taxon>Chelicerata</taxon>
        <taxon>Arachnida</taxon>
        <taxon>Araneae</taxon>
        <taxon>Araneomorphae</taxon>
        <taxon>Entelegynae</taxon>
        <taxon>Araneoidea</taxon>
        <taxon>Nephilidae</taxon>
        <taxon>Nephila</taxon>
    </lineage>
</organism>
<proteinExistence type="predicted"/>
<comment type="caution">
    <text evidence="1">The sequence shown here is derived from an EMBL/GenBank/DDBJ whole genome shotgun (WGS) entry which is preliminary data.</text>
</comment>
<keyword evidence="2" id="KW-1185">Reference proteome</keyword>